<name>A0A4U5PBD6_STECR</name>
<reference evidence="1 2" key="2">
    <citation type="journal article" date="2019" name="G3 (Bethesda)">
        <title>Hybrid Assembly of the Genome of the Entomopathogenic Nematode Steinernema carpocapsae Identifies the X-Chromosome.</title>
        <authorList>
            <person name="Serra L."/>
            <person name="Macchietto M."/>
            <person name="Macias-Munoz A."/>
            <person name="McGill C.J."/>
            <person name="Rodriguez I.M."/>
            <person name="Rodriguez B."/>
            <person name="Murad R."/>
            <person name="Mortazavi A."/>
        </authorList>
    </citation>
    <scope>NUCLEOTIDE SEQUENCE [LARGE SCALE GENOMIC DNA]</scope>
    <source>
        <strain evidence="1 2">ALL</strain>
    </source>
</reference>
<protein>
    <submittedName>
        <fullName evidence="1">Uncharacterized protein</fullName>
    </submittedName>
</protein>
<dbReference type="AlphaFoldDB" id="A0A4U5PBD6"/>
<reference evidence="1 2" key="1">
    <citation type="journal article" date="2015" name="Genome Biol.">
        <title>Comparative genomics of Steinernema reveals deeply conserved gene regulatory networks.</title>
        <authorList>
            <person name="Dillman A.R."/>
            <person name="Macchietto M."/>
            <person name="Porter C.F."/>
            <person name="Rogers A."/>
            <person name="Williams B."/>
            <person name="Antoshechkin I."/>
            <person name="Lee M.M."/>
            <person name="Goodwin Z."/>
            <person name="Lu X."/>
            <person name="Lewis E.E."/>
            <person name="Goodrich-Blair H."/>
            <person name="Stock S.P."/>
            <person name="Adams B.J."/>
            <person name="Sternberg P.W."/>
            <person name="Mortazavi A."/>
        </authorList>
    </citation>
    <scope>NUCLEOTIDE SEQUENCE [LARGE SCALE GENOMIC DNA]</scope>
    <source>
        <strain evidence="1 2">ALL</strain>
    </source>
</reference>
<keyword evidence="2" id="KW-1185">Reference proteome</keyword>
<evidence type="ECO:0000313" key="1">
    <source>
        <dbReference type="EMBL" id="TKR93453.1"/>
    </source>
</evidence>
<dbReference type="EMBL" id="AZBU02000002">
    <property type="protein sequence ID" value="TKR93453.1"/>
    <property type="molecule type" value="Genomic_DNA"/>
</dbReference>
<proteinExistence type="predicted"/>
<accession>A0A4U5PBD6</accession>
<dbReference type="Proteomes" id="UP000298663">
    <property type="component" value="Unassembled WGS sequence"/>
</dbReference>
<comment type="caution">
    <text evidence="1">The sequence shown here is derived from an EMBL/GenBank/DDBJ whole genome shotgun (WGS) entry which is preliminary data.</text>
</comment>
<organism evidence="1 2">
    <name type="scientific">Steinernema carpocapsae</name>
    <name type="common">Entomopathogenic nematode</name>
    <dbReference type="NCBI Taxonomy" id="34508"/>
    <lineage>
        <taxon>Eukaryota</taxon>
        <taxon>Metazoa</taxon>
        <taxon>Ecdysozoa</taxon>
        <taxon>Nematoda</taxon>
        <taxon>Chromadorea</taxon>
        <taxon>Rhabditida</taxon>
        <taxon>Tylenchina</taxon>
        <taxon>Panagrolaimomorpha</taxon>
        <taxon>Strongyloidoidea</taxon>
        <taxon>Steinernematidae</taxon>
        <taxon>Steinernema</taxon>
    </lineage>
</organism>
<gene>
    <name evidence="1" type="ORF">L596_007908</name>
</gene>
<evidence type="ECO:0000313" key="2">
    <source>
        <dbReference type="Proteomes" id="UP000298663"/>
    </source>
</evidence>
<sequence>MLRAHFSANSFVFRCFLFREASDGLRVFSQKWNCLSSLRVSGCVYCLEWKTWLDNLLCIVRLLIIPTFYTT</sequence>